<keyword evidence="2" id="KW-0964">Secreted</keyword>
<dbReference type="GO" id="GO:0005975">
    <property type="term" value="P:carbohydrate metabolic process"/>
    <property type="evidence" value="ECO:0007669"/>
    <property type="project" value="UniProtKB-ARBA"/>
</dbReference>
<feature type="domain" description="SpaA-like prealbumin fold" evidence="5">
    <location>
        <begin position="860"/>
        <end position="964"/>
    </location>
</feature>
<feature type="domain" description="T-Q ester bond containing" evidence="6">
    <location>
        <begin position="1138"/>
        <end position="1259"/>
    </location>
</feature>
<dbReference type="InterPro" id="IPR041100">
    <property type="entry name" value="TQ"/>
</dbReference>
<evidence type="ECO:0000256" key="2">
    <source>
        <dbReference type="ARBA" id="ARBA00022525"/>
    </source>
</evidence>
<keyword evidence="3" id="KW-0732">Signal</keyword>
<evidence type="ECO:0000313" key="8">
    <source>
        <dbReference type="Proteomes" id="UP000014204"/>
    </source>
</evidence>
<organism evidence="7 8">
    <name type="scientific">Adlercreutzia caecimuris B7</name>
    <dbReference type="NCBI Taxonomy" id="1235794"/>
    <lineage>
        <taxon>Bacteria</taxon>
        <taxon>Bacillati</taxon>
        <taxon>Actinomycetota</taxon>
        <taxon>Coriobacteriia</taxon>
        <taxon>Eggerthellales</taxon>
        <taxon>Eggerthellaceae</taxon>
        <taxon>Adlercreutzia</taxon>
    </lineage>
</organism>
<feature type="domain" description="T-Q ester bond containing" evidence="6">
    <location>
        <begin position="1530"/>
        <end position="1650"/>
    </location>
</feature>
<keyword evidence="4" id="KW-0472">Membrane</keyword>
<keyword evidence="4" id="KW-1133">Transmembrane helix</keyword>
<dbReference type="Gene3D" id="2.60.40.10">
    <property type="entry name" value="Immunoglobulins"/>
    <property type="match status" value="3"/>
</dbReference>
<evidence type="ECO:0008006" key="9">
    <source>
        <dbReference type="Google" id="ProtNLM"/>
    </source>
</evidence>
<dbReference type="STRING" id="1235794.C811_00568"/>
<dbReference type="OrthoDB" id="3169232at2"/>
<dbReference type="NCBIfam" id="NF033903">
    <property type="entry name" value="VaFE_rpt"/>
    <property type="match status" value="4"/>
</dbReference>
<evidence type="ECO:0000313" key="7">
    <source>
        <dbReference type="EMBL" id="EOS52532.1"/>
    </source>
</evidence>
<feature type="transmembrane region" description="Helical" evidence="4">
    <location>
        <begin position="1677"/>
        <end position="1696"/>
    </location>
</feature>
<dbReference type="Pfam" id="PF18202">
    <property type="entry name" value="TQ"/>
    <property type="match status" value="4"/>
</dbReference>
<comment type="caution">
    <text evidence="7">The sequence shown here is derived from an EMBL/GenBank/DDBJ whole genome shotgun (WGS) entry which is preliminary data.</text>
</comment>
<feature type="domain" description="T-Q ester bond containing" evidence="6">
    <location>
        <begin position="1404"/>
        <end position="1527"/>
    </location>
</feature>
<evidence type="ECO:0000256" key="4">
    <source>
        <dbReference type="SAM" id="Phobius"/>
    </source>
</evidence>
<dbReference type="InterPro" id="IPR041033">
    <property type="entry name" value="SpaA_PFL_dom_1"/>
</dbReference>
<evidence type="ECO:0000256" key="3">
    <source>
        <dbReference type="ARBA" id="ARBA00022729"/>
    </source>
</evidence>
<dbReference type="HOGENOM" id="CLU_240310_0_0_11"/>
<protein>
    <recommendedName>
        <fullName evidence="9">LPXTG-domain-containing protein cell wall anchor domain</fullName>
    </recommendedName>
</protein>
<accession>R9L9W9</accession>
<sequence length="1719" mass="183144">MSKLSFAMNKQGPRRRRGKVLSAFMSGALVLGLLPVTALGAGAVPAYADEGGGLAYEPISQIVQKGLDRSLVPETGQPLTGLFSLFRSGGDEPLSQTDLTLVVKQTLLLADQVAEGESFDTLKADQEHFADAYLAQFQETATVYDPGRASDYYVAYVGGVEMTSPADVIDWQAAYYDTGARMAEGVSYDAETGIAYLPKSLWDSAEAGQQQEALQIQLLVSYDPAGEKPRIDVEIDNGAGNVTAVAGEQNIAADPFDMSVDIPVATPETAHEVALGDLSVYLNGSERPVELIEGETAEWNSETGVLTLAATGTQIVSVRVEIGARAWWEPEPAYAVSAASMSCLHDKDGNESVLTKFNPDKAVEWTKAYKYRSAGYYNTTTSVPWKLQVADTLWDCIYVGNIHSKVNSGSGTAQGVLDSIRKPSGSAGLGDANDLINCTFDWPDHNRKGGTPDGSDNLPPQSGDPVIGGIDWTGFPATAVNDDDEPLYRGMAQCSHIGTVDGNSFQGSQESGYWWFTCTMRILKVADDYVVLSFFIPTFSDSSVSTGQSGAAVYKIKYEAPQGQAKVKKASSDEGISGNNGCYSYKNAVFAAVADSDYADKMLGYAQAGTWSTWKDARDWALDRVDSGKVEAVFVTDEAGESKVKKLDTGDYRLVELYAPKGYKVASKHVKLAVEPGKDNTAVVEVANEPLNDPDGIMVRKYDAGSGAFVATGDAKLGLAEYTYEYVDGYATTSAQFDQLKASSAAKRTWVMRTNGNGLTDIQKGSDTFEFNGKTYNYKASGDSFFKVGDRITLPLGTVRIRETKAPEGYNLSDRVYLVRVVADPTSLTGTKLEGDTGLIQDGNTATEATRAEEQPARGGVTIYKLDAETGSSRPLAGASWDGVAFEIVNKSEAPVTYKGVKVPVDGVVDVIKPASQDGKATTGPNVLQYGTYSIREVSTSDAYLMTDTKERTFQIRSDGQMVVFDGNNDAAENEPKRGDIEFVKVGEGASPRLANVPFLVTNKASGEAHVVVTDANGQMKTSSDWNKHTVRTNASDAAVDADGDGVFTDEEKAAVDESKLDCNAGTWFGLNPDTGKLVPASDGKGALRWGDYTVEELRVGANKGYELVKMDISVRRHGVTIDMGTIVDEKPYVKTPWIGTSARDGADGDRILVADPEAVVVDRVEYANLEAGELYRVVGVLMDKAAGEPVRDAQGNPVTAEKSFVAEDVKGYVELAFGFDATSVEGDVVVFEALYKDGSDEPVAKHEDIDDYYQTVKVYEPSIGTTLLDGLDGDKTVVADDTVTLVDTVAYRNMPVGKECTVTGTLMVAGEEPAPLMRPVLDESGAPVLDEAGQPLTEPVTATATFTPAEPDGTVEVAFVFPGDVIEADMALVAYERVLRLDTEVASHEDPEDPSQTVVVVTPEIGTLATDAKDGDKEIEAAASVTINDAVRYENLVPGREHTLDLTVMQVTDGGAVPLNDAEGKPYTVRHAFVPEASSGIEVVSVTIDSTDLAGSDLVMFEVLSIDGKVIASHEDPDDEGQTVHVTEPKIGTTATDKTDGDHKILASRSAVVVDEVAYTGLVPGEEHVLKAVLMDKATGKPVIAGDREVRAELRFTPNAPEGTVSIELSFDASALGGKQLVVFEELYKNGEPVAEHKDIDDAAQTVEVVTPLSQTGQPSETPSGTPYAKTGVDTAAPVAAALALVLVAATALAVTRRRKHAAAIEDIEAGAVGGQDD</sequence>
<dbReference type="Proteomes" id="UP000014204">
    <property type="component" value="Unassembled WGS sequence"/>
</dbReference>
<dbReference type="InterPro" id="IPR013783">
    <property type="entry name" value="Ig-like_fold"/>
</dbReference>
<dbReference type="Gene3D" id="2.60.40.3930">
    <property type="match status" value="4"/>
</dbReference>
<evidence type="ECO:0000259" key="6">
    <source>
        <dbReference type="Pfam" id="PF18202"/>
    </source>
</evidence>
<dbReference type="EMBL" id="ASSY01000005">
    <property type="protein sequence ID" value="EOS52532.1"/>
    <property type="molecule type" value="Genomic_DNA"/>
</dbReference>
<evidence type="ECO:0000256" key="1">
    <source>
        <dbReference type="ARBA" id="ARBA00007257"/>
    </source>
</evidence>
<gene>
    <name evidence="7" type="ORF">C811_00568</name>
</gene>
<dbReference type="PANTHER" id="PTHR36108">
    <property type="entry name" value="COLOSSIN-B-RELATED"/>
    <property type="match status" value="1"/>
</dbReference>
<keyword evidence="8" id="KW-1185">Reference proteome</keyword>
<dbReference type="PATRIC" id="fig|1235794.3.peg.550"/>
<name>R9L9W9_9ACTN</name>
<dbReference type="Pfam" id="PF17802">
    <property type="entry name" value="SpaA"/>
    <property type="match status" value="2"/>
</dbReference>
<keyword evidence="4" id="KW-0812">Transmembrane</keyword>
<feature type="domain" description="SpaA-like prealbumin fold" evidence="5">
    <location>
        <begin position="627"/>
        <end position="688"/>
    </location>
</feature>
<dbReference type="eggNOG" id="COG4932">
    <property type="taxonomic scope" value="Bacteria"/>
</dbReference>
<dbReference type="PANTHER" id="PTHR36108:SF13">
    <property type="entry name" value="COLOSSIN-B-RELATED"/>
    <property type="match status" value="1"/>
</dbReference>
<dbReference type="GeneID" id="82190178"/>
<dbReference type="RefSeq" id="WP_016308796.1">
    <property type="nucleotide sequence ID" value="NZ_KE159646.1"/>
</dbReference>
<feature type="domain" description="T-Q ester bond containing" evidence="6">
    <location>
        <begin position="1262"/>
        <end position="1401"/>
    </location>
</feature>
<comment type="similarity">
    <text evidence="1">Belongs to the serine-aspartate repeat-containing protein (SDr) family.</text>
</comment>
<evidence type="ECO:0000259" key="5">
    <source>
        <dbReference type="Pfam" id="PF17802"/>
    </source>
</evidence>
<reference evidence="7 8" key="1">
    <citation type="submission" date="2013-04" db="EMBL/GenBank/DDBJ databases">
        <title>The Genome Sequence of Enterorhabdus caecimuris B7.</title>
        <authorList>
            <consortium name="The Broad Institute Genomics Platform"/>
            <consortium name="The Broad Institute Genome Sequencing Center for Infectious Disease"/>
            <person name="Earl A."/>
            <person name="Xavier R."/>
            <person name="Elson C."/>
            <person name="Duck W."/>
            <person name="Walker B."/>
            <person name="Young S."/>
            <person name="Zeng Q."/>
            <person name="Gargeya S."/>
            <person name="Fitzgerald M."/>
            <person name="Haas B."/>
            <person name="Abouelleil A."/>
            <person name="Allen A.W."/>
            <person name="Alvarado L."/>
            <person name="Arachchi H.M."/>
            <person name="Berlin A.M."/>
            <person name="Chapman S.B."/>
            <person name="Gainer-Dewar J."/>
            <person name="Goldberg J."/>
            <person name="Griggs A."/>
            <person name="Gujja S."/>
            <person name="Hansen M."/>
            <person name="Howarth C."/>
            <person name="Imamovic A."/>
            <person name="Ireland A."/>
            <person name="Larimer J."/>
            <person name="McCowan C."/>
            <person name="Murphy C."/>
            <person name="Pearson M."/>
            <person name="Poon T.W."/>
            <person name="Priest M."/>
            <person name="Roberts A."/>
            <person name="Saif S."/>
            <person name="Shea T."/>
            <person name="Sisk P."/>
            <person name="Sykes S."/>
            <person name="Wortman J."/>
            <person name="Nusbaum C."/>
            <person name="Birren B."/>
        </authorList>
    </citation>
    <scope>NUCLEOTIDE SEQUENCE [LARGE SCALE GENOMIC DNA]</scope>
    <source>
        <strain evidence="7 8">B7</strain>
    </source>
</reference>
<proteinExistence type="inferred from homology"/>